<organism evidence="14 15">
    <name type="scientific">Marinagarivorans cellulosilyticus</name>
    <dbReference type="NCBI Taxonomy" id="2721545"/>
    <lineage>
        <taxon>Bacteria</taxon>
        <taxon>Pseudomonadati</taxon>
        <taxon>Pseudomonadota</taxon>
        <taxon>Gammaproteobacteria</taxon>
        <taxon>Cellvibrionales</taxon>
        <taxon>Cellvibrionaceae</taxon>
        <taxon>Marinagarivorans</taxon>
    </lineage>
</organism>
<keyword evidence="12 13" id="KW-0739">Sodium transport</keyword>
<sequence length="544" mass="58874">MQLAAMHFRIVIAALFRNVMEEVLRTRTTTNATTTQPRDIAMAQPSLLSAFWQNFLGPCSNWYKQTIIAFLLINPVIVAIDPFIAGWVLIIEFIFTLAMALKCYPLQPGGLLAIEAVILGLTSAESVYHEVVSNFPVILLLMFMVAGIYFMKDLLLFTFTKILLGVRSKMLLSAIFSIMAAILSAFLDALTVTAVLISVAVGFYAVYHRAASGLNNQAADHDHSDDNSVVELHRSDLDQFRAFLRSLIMHGAVGTALGGVCTLVGEPQNLLIAEKAGWDFAEFFLRMAPVSIPSAIAGVMTCLILEKTKAFGYGAELPDSVRTILNDFAKKQDAQRTNIDTAKLIIQAIGALILVVGLALHLAEVGLIGLMIIVILTAFTGVVEEHQIGHAFEEALPFTSLLVVFFAVVAVIHEQHLFSPITHAVLALEDSAEAPMLFIANGVLSMISDNVFVATVYINEVQEALEAGEISRDHFEHLAIAINTGTNLPSVATPNGQAAFLFLLTSALAPLIRLSYGRMVLMALPYTVVLSVVGVSCVTLLVSG</sequence>
<feature type="transmembrane region" description="Helical" evidence="13">
    <location>
        <begin position="523"/>
        <end position="542"/>
    </location>
</feature>
<dbReference type="GO" id="GO:0005886">
    <property type="term" value="C:plasma membrane"/>
    <property type="evidence" value="ECO:0007669"/>
    <property type="project" value="UniProtKB-SubCell"/>
</dbReference>
<evidence type="ECO:0000256" key="5">
    <source>
        <dbReference type="ARBA" id="ARBA00022475"/>
    </source>
</evidence>
<comment type="similarity">
    <text evidence="2 13">Belongs to the NhaB Na(+)/H(+) (TC 2.A.34) antiporter family.</text>
</comment>
<evidence type="ECO:0000313" key="15">
    <source>
        <dbReference type="Proteomes" id="UP001320119"/>
    </source>
</evidence>
<feature type="transmembrane region" description="Helical" evidence="13">
    <location>
        <begin position="395"/>
        <end position="413"/>
    </location>
</feature>
<keyword evidence="11 13" id="KW-0472">Membrane</keyword>
<feature type="transmembrane region" description="Helical" evidence="13">
    <location>
        <begin position="285"/>
        <end position="305"/>
    </location>
</feature>
<keyword evidence="7 13" id="KW-0812">Transmembrane</keyword>
<keyword evidence="8 13" id="KW-1133">Transmembrane helix</keyword>
<dbReference type="Pfam" id="PF06450">
    <property type="entry name" value="NhaB"/>
    <property type="match status" value="1"/>
</dbReference>
<feature type="transmembrane region" description="Helical" evidence="13">
    <location>
        <begin position="242"/>
        <end position="265"/>
    </location>
</feature>
<dbReference type="PANTHER" id="PTHR43302">
    <property type="entry name" value="TRANSPORTER ARSB-RELATED"/>
    <property type="match status" value="1"/>
</dbReference>
<comment type="function">
    <text evidence="13">Na(+)/H(+) antiporter that extrudes sodium in exchange for external protons.</text>
</comment>
<evidence type="ECO:0000256" key="3">
    <source>
        <dbReference type="ARBA" id="ARBA00022448"/>
    </source>
</evidence>
<keyword evidence="6" id="KW-0997">Cell inner membrane</keyword>
<dbReference type="KEGG" id="marq:MARGE09_P2441"/>
<keyword evidence="9 13" id="KW-0915">Sodium</keyword>
<evidence type="ECO:0000256" key="11">
    <source>
        <dbReference type="ARBA" id="ARBA00023136"/>
    </source>
</evidence>
<reference evidence="14 15" key="1">
    <citation type="journal article" date="2022" name="IScience">
        <title>An ultrasensitive nanofiber-based assay for enzymatic hydrolysis and deep-sea microbial degradation of cellulose.</title>
        <authorList>
            <person name="Tsudome M."/>
            <person name="Tachioka M."/>
            <person name="Miyazaki M."/>
            <person name="Uchimura K."/>
            <person name="Tsuda M."/>
            <person name="Takaki Y."/>
            <person name="Deguchi S."/>
        </authorList>
    </citation>
    <scope>NUCLEOTIDE SEQUENCE [LARGE SCALE GENOMIC DNA]</scope>
    <source>
        <strain evidence="14 15">GE09</strain>
    </source>
</reference>
<evidence type="ECO:0000256" key="9">
    <source>
        <dbReference type="ARBA" id="ARBA00023053"/>
    </source>
</evidence>
<dbReference type="Proteomes" id="UP001320119">
    <property type="component" value="Chromosome"/>
</dbReference>
<evidence type="ECO:0000256" key="1">
    <source>
        <dbReference type="ARBA" id="ARBA00004651"/>
    </source>
</evidence>
<evidence type="ECO:0000256" key="13">
    <source>
        <dbReference type="HAMAP-Rule" id="MF_01599"/>
    </source>
</evidence>
<feature type="transmembrane region" description="Helical" evidence="13">
    <location>
        <begin position="162"/>
        <end position="183"/>
    </location>
</feature>
<evidence type="ECO:0000256" key="2">
    <source>
        <dbReference type="ARBA" id="ARBA00006036"/>
    </source>
</evidence>
<evidence type="ECO:0000256" key="4">
    <source>
        <dbReference type="ARBA" id="ARBA00022449"/>
    </source>
</evidence>
<accession>A0AAN1WIM6</accession>
<gene>
    <name evidence="13" type="primary">nhaB</name>
    <name evidence="14" type="ORF">MARGE09_P2441</name>
</gene>
<keyword evidence="4 13" id="KW-0050">Antiport</keyword>
<comment type="subcellular location">
    <subcellularLocation>
        <location evidence="1 13">Cell membrane</location>
        <topology evidence="1 13">Multi-pass membrane protein</topology>
    </subcellularLocation>
</comment>
<evidence type="ECO:0000256" key="6">
    <source>
        <dbReference type="ARBA" id="ARBA00022519"/>
    </source>
</evidence>
<protein>
    <recommendedName>
        <fullName evidence="13">Na(+)/H(+) antiporter NhaB</fullName>
    </recommendedName>
    <alternativeName>
        <fullName evidence="13">Sodium/proton antiporter NhaB</fullName>
    </alternativeName>
</protein>
<dbReference type="EMBL" id="AP023086">
    <property type="protein sequence ID" value="BCD98240.1"/>
    <property type="molecule type" value="Genomic_DNA"/>
</dbReference>
<dbReference type="NCBIfam" id="NF007093">
    <property type="entry name" value="PRK09547.1"/>
    <property type="match status" value="1"/>
</dbReference>
<dbReference type="InterPro" id="IPR004671">
    <property type="entry name" value="Na+/H+_antiporter_NhaB"/>
</dbReference>
<proteinExistence type="inferred from homology"/>
<keyword evidence="3 13" id="KW-0813">Transport</keyword>
<comment type="catalytic activity">
    <reaction evidence="13">
        <text>2 Na(+)(in) + 3 H(+)(out) = 2 Na(+)(out) + 3 H(+)(in)</text>
        <dbReference type="Rhea" id="RHEA:29247"/>
        <dbReference type="ChEBI" id="CHEBI:15378"/>
        <dbReference type="ChEBI" id="CHEBI:29101"/>
    </reaction>
</comment>
<dbReference type="AlphaFoldDB" id="A0AAN1WIM6"/>
<evidence type="ECO:0000256" key="12">
    <source>
        <dbReference type="ARBA" id="ARBA00023201"/>
    </source>
</evidence>
<keyword evidence="5 13" id="KW-1003">Cell membrane</keyword>
<dbReference type="HAMAP" id="MF_01599">
    <property type="entry name" value="NhaB"/>
    <property type="match status" value="1"/>
</dbReference>
<keyword evidence="10 13" id="KW-0406">Ion transport</keyword>
<dbReference type="GO" id="GO:0015385">
    <property type="term" value="F:sodium:proton antiporter activity"/>
    <property type="evidence" value="ECO:0007669"/>
    <property type="project" value="InterPro"/>
</dbReference>
<evidence type="ECO:0000256" key="10">
    <source>
        <dbReference type="ARBA" id="ARBA00023065"/>
    </source>
</evidence>
<name>A0AAN1WIM6_9GAMM</name>
<evidence type="ECO:0000256" key="7">
    <source>
        <dbReference type="ARBA" id="ARBA00022692"/>
    </source>
</evidence>
<comment type="caution">
    <text evidence="13">Lacks conserved residue(s) required for the propagation of feature annotation.</text>
</comment>
<dbReference type="PANTHER" id="PTHR43302:SF1">
    <property type="entry name" value="NA(+)_H(+) ANTIPORTER NHAB"/>
    <property type="match status" value="1"/>
</dbReference>
<feature type="transmembrane region" description="Helical" evidence="13">
    <location>
        <begin position="68"/>
        <end position="101"/>
    </location>
</feature>
<evidence type="ECO:0000313" key="14">
    <source>
        <dbReference type="EMBL" id="BCD98240.1"/>
    </source>
</evidence>
<evidence type="ECO:0000256" key="8">
    <source>
        <dbReference type="ARBA" id="ARBA00022989"/>
    </source>
</evidence>
<feature type="transmembrane region" description="Helical" evidence="13">
    <location>
        <begin position="131"/>
        <end position="150"/>
    </location>
</feature>
<keyword evidence="15" id="KW-1185">Reference proteome</keyword>